<proteinExistence type="predicted"/>
<feature type="repeat" description="ANK" evidence="1">
    <location>
        <begin position="315"/>
        <end position="342"/>
    </location>
</feature>
<dbReference type="Pfam" id="PF11929">
    <property type="entry name" value="DUF3447"/>
    <property type="match status" value="1"/>
</dbReference>
<reference evidence="3" key="2">
    <citation type="journal article" date="2007" name="Science">
        <title>Draft genome sequence of the sexually transmitted pathogen Trichomonas vaginalis.</title>
        <authorList>
            <person name="Carlton J.M."/>
            <person name="Hirt R.P."/>
            <person name="Silva J.C."/>
            <person name="Delcher A.L."/>
            <person name="Schatz M."/>
            <person name="Zhao Q."/>
            <person name="Wortman J.R."/>
            <person name="Bidwell S.L."/>
            <person name="Alsmark U.C.M."/>
            <person name="Besteiro S."/>
            <person name="Sicheritz-Ponten T."/>
            <person name="Noel C.J."/>
            <person name="Dacks J.B."/>
            <person name="Foster P.G."/>
            <person name="Simillion C."/>
            <person name="Van de Peer Y."/>
            <person name="Miranda-Saavedra D."/>
            <person name="Barton G.J."/>
            <person name="Westrop G.D."/>
            <person name="Mueller S."/>
            <person name="Dessi D."/>
            <person name="Fiori P.L."/>
            <person name="Ren Q."/>
            <person name="Paulsen I."/>
            <person name="Zhang H."/>
            <person name="Bastida-Corcuera F.D."/>
            <person name="Simoes-Barbosa A."/>
            <person name="Brown M.T."/>
            <person name="Hayes R.D."/>
            <person name="Mukherjee M."/>
            <person name="Okumura C.Y."/>
            <person name="Schneider R."/>
            <person name="Smith A.J."/>
            <person name="Vanacova S."/>
            <person name="Villalvazo M."/>
            <person name="Haas B.J."/>
            <person name="Pertea M."/>
            <person name="Feldblyum T.V."/>
            <person name="Utterback T.R."/>
            <person name="Shu C.L."/>
            <person name="Osoegawa K."/>
            <person name="de Jong P.J."/>
            <person name="Hrdy I."/>
            <person name="Horvathova L."/>
            <person name="Zubacova Z."/>
            <person name="Dolezal P."/>
            <person name="Malik S.B."/>
            <person name="Logsdon J.M. Jr."/>
            <person name="Henze K."/>
            <person name="Gupta A."/>
            <person name="Wang C.C."/>
            <person name="Dunne R.L."/>
            <person name="Upcroft J.A."/>
            <person name="Upcroft P."/>
            <person name="White O."/>
            <person name="Salzberg S.L."/>
            <person name="Tang P."/>
            <person name="Chiu C.-H."/>
            <person name="Lee Y.-S."/>
            <person name="Embley T.M."/>
            <person name="Coombs G.H."/>
            <person name="Mottram J.C."/>
            <person name="Tachezy J."/>
            <person name="Fraser-Liggett C.M."/>
            <person name="Johnson P.J."/>
        </authorList>
    </citation>
    <scope>NUCLEOTIDE SEQUENCE [LARGE SCALE GENOMIC DNA]</scope>
    <source>
        <strain evidence="3">G3</strain>
    </source>
</reference>
<dbReference type="SMART" id="SM00248">
    <property type="entry name" value="ANK"/>
    <property type="match status" value="4"/>
</dbReference>
<dbReference type="eggNOG" id="ENOG502SD9J">
    <property type="taxonomic scope" value="Eukaryota"/>
</dbReference>
<dbReference type="KEGG" id="tva:4745832"/>
<name>A2G3U2_TRIV3</name>
<gene>
    <name evidence="3" type="ORF">TVAG_242610</name>
</gene>
<keyword evidence="1" id="KW-0040">ANK repeat</keyword>
<dbReference type="Gene3D" id="1.25.40.20">
    <property type="entry name" value="Ankyrin repeat-containing domain"/>
    <property type="match status" value="1"/>
</dbReference>
<dbReference type="Pfam" id="PF12796">
    <property type="entry name" value="Ank_2"/>
    <property type="match status" value="1"/>
</dbReference>
<dbReference type="AlphaFoldDB" id="A2G3U2"/>
<dbReference type="InterPro" id="IPR002110">
    <property type="entry name" value="Ankyrin_rpt"/>
</dbReference>
<evidence type="ECO:0000256" key="1">
    <source>
        <dbReference type="PROSITE-ProRule" id="PRU00023"/>
    </source>
</evidence>
<evidence type="ECO:0000259" key="2">
    <source>
        <dbReference type="Pfam" id="PF11929"/>
    </source>
</evidence>
<dbReference type="SMR" id="A2G3U2"/>
<accession>A2G3U2</accession>
<keyword evidence="4" id="KW-1185">Reference proteome</keyword>
<reference evidence="3" key="1">
    <citation type="submission" date="2006-10" db="EMBL/GenBank/DDBJ databases">
        <authorList>
            <person name="Amadeo P."/>
            <person name="Zhao Q."/>
            <person name="Wortman J."/>
            <person name="Fraser-Liggett C."/>
            <person name="Carlton J."/>
        </authorList>
    </citation>
    <scope>NUCLEOTIDE SEQUENCE</scope>
    <source>
        <strain evidence="3">G3</strain>
    </source>
</reference>
<dbReference type="OrthoDB" id="7464126at2759"/>
<feature type="repeat" description="ANK" evidence="1">
    <location>
        <begin position="282"/>
        <end position="314"/>
    </location>
</feature>
<dbReference type="PANTHER" id="PTHR24182:SF13">
    <property type="entry name" value="LD18443P"/>
    <property type="match status" value="1"/>
</dbReference>
<dbReference type="VEuPathDB" id="TrichDB:TVAGG3_0582670"/>
<dbReference type="RefSeq" id="XP_001301107.1">
    <property type="nucleotide sequence ID" value="XM_001301106.1"/>
</dbReference>
<dbReference type="EMBL" id="DS114345">
    <property type="protein sequence ID" value="EAX88177.1"/>
    <property type="molecule type" value="Genomic_DNA"/>
</dbReference>
<organism evidence="3 4">
    <name type="scientific">Trichomonas vaginalis (strain ATCC PRA-98 / G3)</name>
    <dbReference type="NCBI Taxonomy" id="412133"/>
    <lineage>
        <taxon>Eukaryota</taxon>
        <taxon>Metamonada</taxon>
        <taxon>Parabasalia</taxon>
        <taxon>Trichomonadida</taxon>
        <taxon>Trichomonadidae</taxon>
        <taxon>Trichomonas</taxon>
    </lineage>
</organism>
<dbReference type="SUPFAM" id="SSF48403">
    <property type="entry name" value="Ankyrin repeat"/>
    <property type="match status" value="1"/>
</dbReference>
<dbReference type="InterPro" id="IPR036770">
    <property type="entry name" value="Ankyrin_rpt-contain_sf"/>
</dbReference>
<dbReference type="STRING" id="5722.A2G3U2"/>
<dbReference type="VEuPathDB" id="TrichDB:TVAG_242610"/>
<dbReference type="Proteomes" id="UP000001542">
    <property type="component" value="Unassembled WGS sequence"/>
</dbReference>
<dbReference type="PROSITE" id="PS50297">
    <property type="entry name" value="ANK_REP_REGION"/>
    <property type="match status" value="2"/>
</dbReference>
<protein>
    <recommendedName>
        <fullName evidence="2">DUF3447 domain-containing protein</fullName>
    </recommendedName>
</protein>
<feature type="domain" description="DUF3447" evidence="2">
    <location>
        <begin position="135"/>
        <end position="210"/>
    </location>
</feature>
<dbReference type="InParanoid" id="A2G3U2"/>
<sequence>MEAIQDASNFNNCYLKSYYELNKKFYEEFHPDEVKHLKTIFDYFICKDYGIDIDEKDKEKYQKYDSQGFSLDINKTDSILIAIMDDDIKSFIASVELSGKLTFSNNLFPREISLLELCSYYGAAKCFKFLMTEHNAKITVECIANSFLGGNPDIISECMKIPVPSYVDSRRICEYAIISHNIDFFVYAVDHYNLKDDIFPSYNNLNAFLITLDKSDKIYDYFFIMSPQFHIPSLCEYFISQGVDIYAHDRYLQNALYAALSNKAVAETIIAHGFDINHTNIEGRTMLHIAAYWKSIWHAEKLISLGIDINAKDVYGRTAYDIAKNKESKEIMELLISHGATV</sequence>
<dbReference type="PANTHER" id="PTHR24182">
    <property type="entry name" value="ANKYRIN REPEAT AND SOCS BOX CONTAINING 4"/>
    <property type="match status" value="1"/>
</dbReference>
<dbReference type="PROSITE" id="PS50088">
    <property type="entry name" value="ANK_REPEAT"/>
    <property type="match status" value="2"/>
</dbReference>
<evidence type="ECO:0000313" key="4">
    <source>
        <dbReference type="Proteomes" id="UP000001542"/>
    </source>
</evidence>
<dbReference type="InterPro" id="IPR020683">
    <property type="entry name" value="DUF3447"/>
</dbReference>
<evidence type="ECO:0000313" key="3">
    <source>
        <dbReference type="EMBL" id="EAX88177.1"/>
    </source>
</evidence>